<dbReference type="RefSeq" id="WP_014437079.1">
    <property type="nucleotide sequence ID" value="NC_017080.1"/>
</dbReference>
<dbReference type="SUPFAM" id="SSF63380">
    <property type="entry name" value="Riboflavin synthase domain-like"/>
    <property type="match status" value="2"/>
</dbReference>
<comment type="catalytic activity">
    <reaction evidence="1">
        <text>2 6,7-dimethyl-8-(1-D-ribityl)lumazine + H(+) = 5-amino-6-(D-ribitylamino)uracil + riboflavin</text>
        <dbReference type="Rhea" id="RHEA:20772"/>
        <dbReference type="ChEBI" id="CHEBI:15378"/>
        <dbReference type="ChEBI" id="CHEBI:15934"/>
        <dbReference type="ChEBI" id="CHEBI:57986"/>
        <dbReference type="ChEBI" id="CHEBI:58201"/>
        <dbReference type="EC" id="2.5.1.9"/>
    </reaction>
</comment>
<dbReference type="InterPro" id="IPR017938">
    <property type="entry name" value="Riboflavin_synthase-like_b-brl"/>
</dbReference>
<keyword evidence="8" id="KW-0677">Repeat</keyword>
<evidence type="ECO:0000313" key="13">
    <source>
        <dbReference type="Proteomes" id="UP000007881"/>
    </source>
</evidence>
<dbReference type="STRING" id="1142394.PSMK_17020"/>
<evidence type="ECO:0000256" key="2">
    <source>
        <dbReference type="ARBA" id="ARBA00002803"/>
    </source>
</evidence>
<dbReference type="EC" id="2.5.1.9" evidence="4 9"/>
<dbReference type="NCBIfam" id="TIGR00187">
    <property type="entry name" value="ribE"/>
    <property type="match status" value="1"/>
</dbReference>
<dbReference type="InterPro" id="IPR001783">
    <property type="entry name" value="Lumazine-bd"/>
</dbReference>
<dbReference type="PANTHER" id="PTHR21098:SF12">
    <property type="entry name" value="RIBOFLAVIN SYNTHASE"/>
    <property type="match status" value="1"/>
</dbReference>
<dbReference type="HOGENOM" id="CLU_034388_2_0_0"/>
<evidence type="ECO:0000256" key="7">
    <source>
        <dbReference type="ARBA" id="ARBA00022679"/>
    </source>
</evidence>
<dbReference type="Proteomes" id="UP000007881">
    <property type="component" value="Chromosome"/>
</dbReference>
<dbReference type="InterPro" id="IPR026017">
    <property type="entry name" value="Lumazine-bd_dom"/>
</dbReference>
<feature type="repeat" description="Lumazine-binding" evidence="10">
    <location>
        <begin position="99"/>
        <end position="197"/>
    </location>
</feature>
<dbReference type="EMBL" id="AP012338">
    <property type="protein sequence ID" value="BAM03861.1"/>
    <property type="molecule type" value="Genomic_DNA"/>
</dbReference>
<dbReference type="PROSITE" id="PS51177">
    <property type="entry name" value="LUMAZINE_BIND"/>
    <property type="match status" value="2"/>
</dbReference>
<protein>
    <recommendedName>
        <fullName evidence="5 9">Riboflavin synthase</fullName>
        <ecNumber evidence="4 9">2.5.1.9</ecNumber>
    </recommendedName>
</protein>
<dbReference type="AlphaFoldDB" id="I0IF23"/>
<proteinExistence type="predicted"/>
<evidence type="ECO:0000313" key="12">
    <source>
        <dbReference type="EMBL" id="BAM03861.1"/>
    </source>
</evidence>
<evidence type="ECO:0000256" key="5">
    <source>
        <dbReference type="ARBA" id="ARBA00013950"/>
    </source>
</evidence>
<dbReference type="InterPro" id="IPR023366">
    <property type="entry name" value="ATP_synth_asu-like_sf"/>
</dbReference>
<evidence type="ECO:0000256" key="3">
    <source>
        <dbReference type="ARBA" id="ARBA00004887"/>
    </source>
</evidence>
<evidence type="ECO:0000256" key="10">
    <source>
        <dbReference type="PROSITE-ProRule" id="PRU00524"/>
    </source>
</evidence>
<name>I0IF23_PHYMF</name>
<sequence>MFTGLIQHVGHVRSADRDPAGLRLVVVRGGWTPAADPVRGDSVAVSGVCLTVEEATPETLTFRVIGQTLAVTKLGRLGPGDRVNLECAVTASQPLGGHFVQGHADGLGEVAAIQTDAGDWRVRVDVPGGFARHLVDRGSVAVDGVSLTLAEVHDGPAGFTVCLIPETLEMTTLGSLAVGDPVHLEADVLVKAVNARVEAMLGGQKQERPVTRGMLLDAGFASSAGSPSGAMSGAGRDRG</sequence>
<evidence type="ECO:0000256" key="9">
    <source>
        <dbReference type="NCBIfam" id="TIGR00187"/>
    </source>
</evidence>
<feature type="domain" description="Lumazine-binding" evidence="11">
    <location>
        <begin position="99"/>
        <end position="197"/>
    </location>
</feature>
<reference evidence="12 13" key="1">
    <citation type="submission" date="2012-02" db="EMBL/GenBank/DDBJ databases">
        <title>Complete genome sequence of Phycisphaera mikurensis NBRC 102666.</title>
        <authorList>
            <person name="Ankai A."/>
            <person name="Hosoyama A."/>
            <person name="Terui Y."/>
            <person name="Sekine M."/>
            <person name="Fukai R."/>
            <person name="Kato Y."/>
            <person name="Nakamura S."/>
            <person name="Yamada-Narita S."/>
            <person name="Kawakoshi A."/>
            <person name="Fukunaga Y."/>
            <person name="Yamazaki S."/>
            <person name="Fujita N."/>
        </authorList>
    </citation>
    <scope>NUCLEOTIDE SEQUENCE [LARGE SCALE GENOMIC DNA]</scope>
    <source>
        <strain evidence="13">NBRC 102666 / KCTC 22515 / FYK2301M01</strain>
    </source>
</reference>
<feature type="domain" description="Lumazine-binding" evidence="11">
    <location>
        <begin position="1"/>
        <end position="98"/>
    </location>
</feature>
<evidence type="ECO:0000259" key="11">
    <source>
        <dbReference type="PROSITE" id="PS51177"/>
    </source>
</evidence>
<evidence type="ECO:0000256" key="1">
    <source>
        <dbReference type="ARBA" id="ARBA00000968"/>
    </source>
</evidence>
<dbReference type="GO" id="GO:0004746">
    <property type="term" value="F:riboflavin synthase activity"/>
    <property type="evidence" value="ECO:0007669"/>
    <property type="project" value="UniProtKB-UniRule"/>
</dbReference>
<keyword evidence="13" id="KW-1185">Reference proteome</keyword>
<evidence type="ECO:0000256" key="4">
    <source>
        <dbReference type="ARBA" id="ARBA00012827"/>
    </source>
</evidence>
<dbReference type="PANTHER" id="PTHR21098">
    <property type="entry name" value="RIBOFLAVIN SYNTHASE ALPHA CHAIN"/>
    <property type="match status" value="1"/>
</dbReference>
<gene>
    <name evidence="12" type="primary">ribE</name>
    <name evidence="12" type="ordered locus">PSMK_17020</name>
</gene>
<comment type="function">
    <text evidence="2">Catalyzes the dismutation of two molecules of 6,7-dimethyl-8-ribityllumazine, resulting in the formation of riboflavin and 5-amino-6-(D-ribitylamino)uracil.</text>
</comment>
<dbReference type="Pfam" id="PF00677">
    <property type="entry name" value="Lum_binding"/>
    <property type="match status" value="2"/>
</dbReference>
<keyword evidence="7 12" id="KW-0808">Transferase</keyword>
<feature type="repeat" description="Lumazine-binding" evidence="10">
    <location>
        <begin position="1"/>
        <end position="98"/>
    </location>
</feature>
<dbReference type="KEGG" id="phm:PSMK_17020"/>
<evidence type="ECO:0000256" key="6">
    <source>
        <dbReference type="ARBA" id="ARBA00022619"/>
    </source>
</evidence>
<dbReference type="eggNOG" id="COG0307">
    <property type="taxonomic scope" value="Bacteria"/>
</dbReference>
<keyword evidence="6" id="KW-0686">Riboflavin biosynthesis</keyword>
<dbReference type="Gene3D" id="2.40.30.20">
    <property type="match status" value="2"/>
</dbReference>
<dbReference type="CDD" id="cd00402">
    <property type="entry name" value="Riboflavin_synthase_like"/>
    <property type="match status" value="1"/>
</dbReference>
<dbReference type="PIRSF" id="PIRSF000498">
    <property type="entry name" value="Riboflavin_syn_A"/>
    <property type="match status" value="1"/>
</dbReference>
<evidence type="ECO:0000256" key="8">
    <source>
        <dbReference type="ARBA" id="ARBA00022737"/>
    </source>
</evidence>
<dbReference type="GO" id="GO:0009231">
    <property type="term" value="P:riboflavin biosynthetic process"/>
    <property type="evidence" value="ECO:0007669"/>
    <property type="project" value="UniProtKB-KW"/>
</dbReference>
<organism evidence="12 13">
    <name type="scientific">Phycisphaera mikurensis (strain NBRC 102666 / KCTC 22515 / FYK2301M01)</name>
    <dbReference type="NCBI Taxonomy" id="1142394"/>
    <lineage>
        <taxon>Bacteria</taxon>
        <taxon>Pseudomonadati</taxon>
        <taxon>Planctomycetota</taxon>
        <taxon>Phycisphaerae</taxon>
        <taxon>Phycisphaerales</taxon>
        <taxon>Phycisphaeraceae</taxon>
        <taxon>Phycisphaera</taxon>
    </lineage>
</organism>
<comment type="pathway">
    <text evidence="3">Cofactor biosynthesis; riboflavin biosynthesis; riboflavin from 2-hydroxy-3-oxobutyl phosphate and 5-amino-6-(D-ribitylamino)uracil: step 2/2.</text>
</comment>
<dbReference type="NCBIfam" id="NF006767">
    <property type="entry name" value="PRK09289.1"/>
    <property type="match status" value="1"/>
</dbReference>
<accession>I0IF23</accession>